<dbReference type="Proteomes" id="UP001161139">
    <property type="component" value="Unassembled WGS sequence"/>
</dbReference>
<evidence type="ECO:0000313" key="2">
    <source>
        <dbReference type="Proteomes" id="UP001161139"/>
    </source>
</evidence>
<comment type="caution">
    <text evidence="1">The sequence shown here is derived from an EMBL/GenBank/DDBJ whole genome shotgun (WGS) entry which is preliminary data.</text>
</comment>
<gene>
    <name evidence="1" type="ORF">N5D09_17370</name>
</gene>
<evidence type="ECO:0000313" key="1">
    <source>
        <dbReference type="EMBL" id="MDH0689865.1"/>
    </source>
</evidence>
<reference evidence="1" key="1">
    <citation type="submission" date="2022-09" db="EMBL/GenBank/DDBJ databases">
        <title>Intensive care unit water sources are persistently colonized with multi-drug resistant bacteria and are the site of extensive horizontal gene transfer of antibiotic resistance genes.</title>
        <authorList>
            <person name="Diorio-Toth L."/>
        </authorList>
    </citation>
    <scope>NUCLEOTIDE SEQUENCE</scope>
    <source>
        <strain evidence="1">GD03864</strain>
    </source>
</reference>
<organism evidence="1 2">
    <name type="scientific">Stutzerimonas stutzeri</name>
    <name type="common">Pseudomonas stutzeri</name>
    <dbReference type="NCBI Taxonomy" id="316"/>
    <lineage>
        <taxon>Bacteria</taxon>
        <taxon>Pseudomonadati</taxon>
        <taxon>Pseudomonadota</taxon>
        <taxon>Gammaproteobacteria</taxon>
        <taxon>Pseudomonadales</taxon>
        <taxon>Pseudomonadaceae</taxon>
        <taxon>Stutzerimonas</taxon>
    </lineage>
</organism>
<name>A0ABD4Y3W6_STUST</name>
<dbReference type="AlphaFoldDB" id="A0ABD4Y3W6"/>
<protein>
    <submittedName>
        <fullName evidence="1">Uncharacterized protein</fullName>
    </submittedName>
</protein>
<sequence>MDLLDKCEVKWRRYGLIYVDHQPVNITTVNILFVELSKRLGVPRSLIRSRLIDLGWLNDTRYGSARDDFLRVAVNLCPPATEISEVDWFEIDDESGVTDDEYEKD</sequence>
<proteinExistence type="predicted"/>
<dbReference type="EMBL" id="JAOCDG010000036">
    <property type="protein sequence ID" value="MDH0689865.1"/>
    <property type="molecule type" value="Genomic_DNA"/>
</dbReference>
<accession>A0ABD4Y3W6</accession>
<dbReference type="RefSeq" id="WP_279649452.1">
    <property type="nucleotide sequence ID" value="NZ_JAOCDG010000036.1"/>
</dbReference>